<dbReference type="PROSITE" id="PS50977">
    <property type="entry name" value="HTH_TETR_2"/>
    <property type="match status" value="1"/>
</dbReference>
<proteinExistence type="predicted"/>
<keyword evidence="1" id="KW-0805">Transcription regulation</keyword>
<dbReference type="InterPro" id="IPR009057">
    <property type="entry name" value="Homeodomain-like_sf"/>
</dbReference>
<evidence type="ECO:0000256" key="2">
    <source>
        <dbReference type="ARBA" id="ARBA00023125"/>
    </source>
</evidence>
<evidence type="ECO:0000256" key="3">
    <source>
        <dbReference type="ARBA" id="ARBA00023163"/>
    </source>
</evidence>
<organism evidence="6 7">
    <name type="scientific">Amycolatopsis magusensis</name>
    <dbReference type="NCBI Taxonomy" id="882444"/>
    <lineage>
        <taxon>Bacteria</taxon>
        <taxon>Bacillati</taxon>
        <taxon>Actinomycetota</taxon>
        <taxon>Actinomycetes</taxon>
        <taxon>Pseudonocardiales</taxon>
        <taxon>Pseudonocardiaceae</taxon>
        <taxon>Amycolatopsis</taxon>
    </lineage>
</organism>
<dbReference type="PANTHER" id="PTHR30055">
    <property type="entry name" value="HTH-TYPE TRANSCRIPTIONAL REGULATOR RUTR"/>
    <property type="match status" value="1"/>
</dbReference>
<dbReference type="InterPro" id="IPR036271">
    <property type="entry name" value="Tet_transcr_reg_TetR-rel_C_sf"/>
</dbReference>
<dbReference type="Proteomes" id="UP000741013">
    <property type="component" value="Unassembled WGS sequence"/>
</dbReference>
<evidence type="ECO:0000256" key="4">
    <source>
        <dbReference type="PROSITE-ProRule" id="PRU00335"/>
    </source>
</evidence>
<dbReference type="Gene3D" id="1.10.357.10">
    <property type="entry name" value="Tetracycline Repressor, domain 2"/>
    <property type="match status" value="1"/>
</dbReference>
<evidence type="ECO:0000313" key="7">
    <source>
        <dbReference type="Proteomes" id="UP000741013"/>
    </source>
</evidence>
<reference evidence="6 7" key="1">
    <citation type="submission" date="2021-03" db="EMBL/GenBank/DDBJ databases">
        <title>Sequencing the genomes of 1000 actinobacteria strains.</title>
        <authorList>
            <person name="Klenk H.-P."/>
        </authorList>
    </citation>
    <scope>NUCLEOTIDE SEQUENCE [LARGE SCALE GENOMIC DNA]</scope>
    <source>
        <strain evidence="6 7">DSM 45510</strain>
    </source>
</reference>
<name>A0ABS4PWZ5_9PSEU</name>
<dbReference type="SUPFAM" id="SSF46689">
    <property type="entry name" value="Homeodomain-like"/>
    <property type="match status" value="1"/>
</dbReference>
<dbReference type="InterPro" id="IPR001647">
    <property type="entry name" value="HTH_TetR"/>
</dbReference>
<feature type="domain" description="HTH tetR-type" evidence="5">
    <location>
        <begin position="7"/>
        <end position="66"/>
    </location>
</feature>
<accession>A0ABS4PWZ5</accession>
<dbReference type="PRINTS" id="PR00455">
    <property type="entry name" value="HTHTETR"/>
</dbReference>
<feature type="DNA-binding region" description="H-T-H motif" evidence="4">
    <location>
        <begin position="29"/>
        <end position="48"/>
    </location>
</feature>
<keyword evidence="3" id="KW-0804">Transcription</keyword>
<dbReference type="EMBL" id="JAGGMS010000001">
    <property type="protein sequence ID" value="MBP2183945.1"/>
    <property type="molecule type" value="Genomic_DNA"/>
</dbReference>
<dbReference type="Pfam" id="PF21597">
    <property type="entry name" value="TetR_C_43"/>
    <property type="match status" value="1"/>
</dbReference>
<dbReference type="Pfam" id="PF00440">
    <property type="entry name" value="TetR_N"/>
    <property type="match status" value="1"/>
</dbReference>
<dbReference type="PANTHER" id="PTHR30055:SF234">
    <property type="entry name" value="HTH-TYPE TRANSCRIPTIONAL REGULATOR BETI"/>
    <property type="match status" value="1"/>
</dbReference>
<dbReference type="SUPFAM" id="SSF48498">
    <property type="entry name" value="Tetracyclin repressor-like, C-terminal domain"/>
    <property type="match status" value="1"/>
</dbReference>
<keyword evidence="7" id="KW-1185">Reference proteome</keyword>
<comment type="caution">
    <text evidence="6">The sequence shown here is derived from an EMBL/GenBank/DDBJ whole genome shotgun (WGS) entry which is preliminary data.</text>
</comment>
<evidence type="ECO:0000256" key="1">
    <source>
        <dbReference type="ARBA" id="ARBA00023015"/>
    </source>
</evidence>
<keyword evidence="2 4" id="KW-0238">DNA-binding</keyword>
<dbReference type="InterPro" id="IPR049445">
    <property type="entry name" value="TetR_SbtR-like_C"/>
</dbReference>
<evidence type="ECO:0000259" key="5">
    <source>
        <dbReference type="PROSITE" id="PS50977"/>
    </source>
</evidence>
<protein>
    <submittedName>
        <fullName evidence="6">AcrR family transcriptional regulator</fullName>
    </submittedName>
</protein>
<gene>
    <name evidence="6" type="ORF">JOM49_005471</name>
</gene>
<evidence type="ECO:0000313" key="6">
    <source>
        <dbReference type="EMBL" id="MBP2183945.1"/>
    </source>
</evidence>
<dbReference type="InterPro" id="IPR050109">
    <property type="entry name" value="HTH-type_TetR-like_transc_reg"/>
</dbReference>
<sequence>MMRRDAARNRELVLAAAAKEFDQRGLDAEIRDIAKAAGVGVGTVYRHFPTKDDLVGAVLEKDLGEWPGIVERALAAEDAWAGLAGFLEQTLATMARHKAVLDGVTSAEASAAADACRSHLAEAVAPIVRRAHDEGSLRPEVTGQDLGLQILALGRIVELEPGGWRRQLGFVLDGLRAR</sequence>